<name>A0ABQ2KV66_9NOCA</name>
<keyword evidence="2" id="KW-1185">Reference proteome</keyword>
<evidence type="ECO:0000313" key="2">
    <source>
        <dbReference type="Proteomes" id="UP000658127"/>
    </source>
</evidence>
<dbReference type="EMBL" id="BMNE01000007">
    <property type="protein sequence ID" value="GGN93741.1"/>
    <property type="molecule type" value="Genomic_DNA"/>
</dbReference>
<comment type="caution">
    <text evidence="1">The sequence shown here is derived from an EMBL/GenBank/DDBJ whole genome shotgun (WGS) entry which is preliminary data.</text>
</comment>
<evidence type="ECO:0008006" key="3">
    <source>
        <dbReference type="Google" id="ProtNLM"/>
    </source>
</evidence>
<dbReference type="RefSeq" id="WP_189033461.1">
    <property type="nucleotide sequence ID" value="NZ_BMNE01000007.1"/>
</dbReference>
<reference evidence="2" key="1">
    <citation type="journal article" date="2019" name="Int. J. Syst. Evol. Microbiol.">
        <title>The Global Catalogue of Microorganisms (GCM) 10K type strain sequencing project: providing services to taxonomists for standard genome sequencing and annotation.</title>
        <authorList>
            <consortium name="The Broad Institute Genomics Platform"/>
            <consortium name="The Broad Institute Genome Sequencing Center for Infectious Disease"/>
            <person name="Wu L."/>
            <person name="Ma J."/>
        </authorList>
    </citation>
    <scope>NUCLEOTIDE SEQUENCE [LARGE SCALE GENOMIC DNA]</scope>
    <source>
        <strain evidence="2">CGMCC 4.7329</strain>
    </source>
</reference>
<sequence>MNRRVLASIVAVSGIVAGGVLLAPGAAAYPVGPWGVQGPCAGKAAQECPMSPSEDGLTWGWHGDAWNYDKTGAFVCMSSAFWCPPLMGVVRALPPTPVGSWIHPG</sequence>
<dbReference type="Proteomes" id="UP000658127">
    <property type="component" value="Unassembled WGS sequence"/>
</dbReference>
<protein>
    <recommendedName>
        <fullName evidence="3">Secreted protein</fullName>
    </recommendedName>
</protein>
<proteinExistence type="predicted"/>
<organism evidence="1 2">
    <name type="scientific">Nocardia rhizosphaerihabitans</name>
    <dbReference type="NCBI Taxonomy" id="1691570"/>
    <lineage>
        <taxon>Bacteria</taxon>
        <taxon>Bacillati</taxon>
        <taxon>Actinomycetota</taxon>
        <taxon>Actinomycetes</taxon>
        <taxon>Mycobacteriales</taxon>
        <taxon>Nocardiaceae</taxon>
        <taxon>Nocardia</taxon>
    </lineage>
</organism>
<evidence type="ECO:0000313" key="1">
    <source>
        <dbReference type="EMBL" id="GGN93741.1"/>
    </source>
</evidence>
<accession>A0ABQ2KV66</accession>
<gene>
    <name evidence="1" type="ORF">GCM10011610_55970</name>
</gene>